<keyword evidence="7" id="KW-0418">Kinase</keyword>
<dbReference type="PANTHER" id="PTHR34265:SF1">
    <property type="entry name" value="TYPE III PANTOTHENATE KINASE"/>
    <property type="match status" value="1"/>
</dbReference>
<keyword evidence="10" id="KW-0173">Coenzyme A biosynthesis</keyword>
<comment type="caution">
    <text evidence="13">The sequence shown here is derived from an EMBL/GenBank/DDBJ whole genome shotgun (WGS) entry which is preliminary data.</text>
</comment>
<name>X1BDS0_9ZZZZ</name>
<dbReference type="AlphaFoldDB" id="X1BDS0"/>
<proteinExistence type="inferred from homology"/>
<dbReference type="GO" id="GO:0005737">
    <property type="term" value="C:cytoplasm"/>
    <property type="evidence" value="ECO:0007669"/>
    <property type="project" value="UniProtKB-SubCell"/>
</dbReference>
<organism evidence="13">
    <name type="scientific">marine sediment metagenome</name>
    <dbReference type="NCBI Taxonomy" id="412755"/>
    <lineage>
        <taxon>unclassified sequences</taxon>
        <taxon>metagenomes</taxon>
        <taxon>ecological metagenomes</taxon>
    </lineage>
</organism>
<dbReference type="GO" id="GO:0015937">
    <property type="term" value="P:coenzyme A biosynthetic process"/>
    <property type="evidence" value="ECO:0007669"/>
    <property type="project" value="UniProtKB-KW"/>
</dbReference>
<reference evidence="13" key="1">
    <citation type="journal article" date="2014" name="Front. Microbiol.">
        <title>High frequency of phylogenetically diverse reductive dehalogenase-homologous genes in deep subseafloor sedimentary metagenomes.</title>
        <authorList>
            <person name="Kawai M."/>
            <person name="Futagami T."/>
            <person name="Toyoda A."/>
            <person name="Takaki Y."/>
            <person name="Nishi S."/>
            <person name="Hori S."/>
            <person name="Arai W."/>
            <person name="Tsubouchi T."/>
            <person name="Morono Y."/>
            <person name="Uchiyama I."/>
            <person name="Ito T."/>
            <person name="Fujiyama A."/>
            <person name="Inagaki F."/>
            <person name="Takami H."/>
        </authorList>
    </citation>
    <scope>NUCLEOTIDE SEQUENCE</scope>
    <source>
        <strain evidence="13">Expedition CK06-06</strain>
    </source>
</reference>
<dbReference type="HAMAP" id="MF_01274">
    <property type="entry name" value="Pantothen_kinase_3"/>
    <property type="match status" value="1"/>
</dbReference>
<evidence type="ECO:0000313" key="13">
    <source>
        <dbReference type="EMBL" id="GAG94069.1"/>
    </source>
</evidence>
<comment type="subunit">
    <text evidence="3">Homodimer.</text>
</comment>
<dbReference type="InterPro" id="IPR043129">
    <property type="entry name" value="ATPase_NBD"/>
</dbReference>
<evidence type="ECO:0000256" key="10">
    <source>
        <dbReference type="ARBA" id="ARBA00022993"/>
    </source>
</evidence>
<evidence type="ECO:0000256" key="3">
    <source>
        <dbReference type="ARBA" id="ARBA00011738"/>
    </source>
</evidence>
<protein>
    <recommendedName>
        <fullName evidence="12">Type III pantothenate kinase</fullName>
    </recommendedName>
</protein>
<dbReference type="NCBIfam" id="TIGR00671">
    <property type="entry name" value="baf"/>
    <property type="match status" value="1"/>
</dbReference>
<evidence type="ECO:0000256" key="8">
    <source>
        <dbReference type="ARBA" id="ARBA00022840"/>
    </source>
</evidence>
<gene>
    <name evidence="13" type="ORF">S01H4_48776</name>
</gene>
<keyword evidence="9" id="KW-0630">Potassium</keyword>
<dbReference type="GO" id="GO:0004594">
    <property type="term" value="F:pantothenate kinase activity"/>
    <property type="evidence" value="ECO:0007669"/>
    <property type="project" value="InterPro"/>
</dbReference>
<evidence type="ECO:0000256" key="12">
    <source>
        <dbReference type="ARBA" id="ARBA00040883"/>
    </source>
</evidence>
<accession>X1BDS0</accession>
<evidence type="ECO:0000256" key="4">
    <source>
        <dbReference type="ARBA" id="ARBA00022490"/>
    </source>
</evidence>
<evidence type="ECO:0000256" key="7">
    <source>
        <dbReference type="ARBA" id="ARBA00022777"/>
    </source>
</evidence>
<evidence type="ECO:0000256" key="11">
    <source>
        <dbReference type="ARBA" id="ARBA00038036"/>
    </source>
</evidence>
<dbReference type="Gene3D" id="3.30.420.40">
    <property type="match status" value="1"/>
</dbReference>
<evidence type="ECO:0000256" key="2">
    <source>
        <dbReference type="ARBA" id="ARBA00004496"/>
    </source>
</evidence>
<comment type="subcellular location">
    <subcellularLocation>
        <location evidence="2">Cytoplasm</location>
    </subcellularLocation>
</comment>
<comment type="cofactor">
    <cofactor evidence="1">
        <name>K(+)</name>
        <dbReference type="ChEBI" id="CHEBI:29103"/>
    </cofactor>
</comment>
<dbReference type="InterPro" id="IPR004619">
    <property type="entry name" value="Type_III_PanK"/>
</dbReference>
<feature type="non-terminal residue" evidence="13">
    <location>
        <position position="1"/>
    </location>
</feature>
<keyword evidence="6" id="KW-0547">Nucleotide-binding</keyword>
<sequence>QAHLPLELGLDVKDPDSVGADRICNVVATRELYGAPCVVVDLGTAITFGVVNEAGHFIGGSIAPGMETSARQLFSGAALLSAVDLKVPETVIGRDTETNLQAGIIFGTVDQIDGMVRRIQEEAGWDKMNVVITGGLGGLISGELRTPAVYDPDLTVKGLRLIYQQCS</sequence>
<dbReference type="PANTHER" id="PTHR34265">
    <property type="entry name" value="TYPE III PANTOTHENATE KINASE"/>
    <property type="match status" value="1"/>
</dbReference>
<keyword evidence="8" id="KW-0067">ATP-binding</keyword>
<dbReference type="EMBL" id="BART01027520">
    <property type="protein sequence ID" value="GAG94069.1"/>
    <property type="molecule type" value="Genomic_DNA"/>
</dbReference>
<evidence type="ECO:0000256" key="9">
    <source>
        <dbReference type="ARBA" id="ARBA00022958"/>
    </source>
</evidence>
<dbReference type="CDD" id="cd24015">
    <property type="entry name" value="ASKHA_NBD_PanK-III"/>
    <property type="match status" value="1"/>
</dbReference>
<evidence type="ECO:0000256" key="1">
    <source>
        <dbReference type="ARBA" id="ARBA00001958"/>
    </source>
</evidence>
<keyword evidence="4" id="KW-0963">Cytoplasm</keyword>
<comment type="similarity">
    <text evidence="11">Belongs to the type III pantothenate kinase family.</text>
</comment>
<evidence type="ECO:0000256" key="5">
    <source>
        <dbReference type="ARBA" id="ARBA00022679"/>
    </source>
</evidence>
<dbReference type="SUPFAM" id="SSF53067">
    <property type="entry name" value="Actin-like ATPase domain"/>
    <property type="match status" value="1"/>
</dbReference>
<keyword evidence="5" id="KW-0808">Transferase</keyword>
<evidence type="ECO:0000256" key="6">
    <source>
        <dbReference type="ARBA" id="ARBA00022741"/>
    </source>
</evidence>
<dbReference type="Pfam" id="PF03309">
    <property type="entry name" value="Pan_kinase"/>
    <property type="match status" value="1"/>
</dbReference>
<dbReference type="GO" id="GO:0005524">
    <property type="term" value="F:ATP binding"/>
    <property type="evidence" value="ECO:0007669"/>
    <property type="project" value="UniProtKB-KW"/>
</dbReference>